<evidence type="ECO:0000313" key="3">
    <source>
        <dbReference type="Proteomes" id="UP000494218"/>
    </source>
</evidence>
<evidence type="ECO:0000313" key="2">
    <source>
        <dbReference type="EMBL" id="VWB60247.1"/>
    </source>
</evidence>
<reference evidence="2 3" key="1">
    <citation type="submission" date="2019-09" db="EMBL/GenBank/DDBJ databases">
        <authorList>
            <person name="Depoorter E."/>
        </authorList>
    </citation>
    <scope>NUCLEOTIDE SEQUENCE [LARGE SCALE GENOMIC DNA]</scope>
    <source>
        <strain evidence="2">LMG 23254</strain>
    </source>
</reference>
<organism evidence="2 3">
    <name type="scientific">Burkholderia lata (strain ATCC 17760 / DSM 23089 / LMG 22485 / NCIMB 9086 / R18194 / 383)</name>
    <dbReference type="NCBI Taxonomy" id="482957"/>
    <lineage>
        <taxon>Bacteria</taxon>
        <taxon>Pseudomonadati</taxon>
        <taxon>Pseudomonadota</taxon>
        <taxon>Betaproteobacteria</taxon>
        <taxon>Burkholderiales</taxon>
        <taxon>Burkholderiaceae</taxon>
        <taxon>Burkholderia</taxon>
        <taxon>Burkholderia cepacia complex</taxon>
    </lineage>
</organism>
<accession>A0A6P2L0T5</accession>
<feature type="transmembrane region" description="Helical" evidence="1">
    <location>
        <begin position="12"/>
        <end position="39"/>
    </location>
</feature>
<feature type="transmembrane region" description="Helical" evidence="1">
    <location>
        <begin position="59"/>
        <end position="78"/>
    </location>
</feature>
<proteinExistence type="predicted"/>
<dbReference type="RefSeq" id="WP_175031770.1">
    <property type="nucleotide sequence ID" value="NZ_CABVPW010000012.1"/>
</dbReference>
<name>A0A6P2L0T5_BURL3</name>
<gene>
    <name evidence="2" type="ORF">BLA23254_02783</name>
</gene>
<dbReference type="Proteomes" id="UP000494218">
    <property type="component" value="Unassembled WGS sequence"/>
</dbReference>
<keyword evidence="1" id="KW-0472">Membrane</keyword>
<evidence type="ECO:0000256" key="1">
    <source>
        <dbReference type="SAM" id="Phobius"/>
    </source>
</evidence>
<dbReference type="EMBL" id="CABVPW010000012">
    <property type="protein sequence ID" value="VWB60247.1"/>
    <property type="molecule type" value="Genomic_DNA"/>
</dbReference>
<protein>
    <submittedName>
        <fullName evidence="2">Uncharacterized protein</fullName>
    </submittedName>
</protein>
<dbReference type="AlphaFoldDB" id="A0A6P2L0T5"/>
<keyword evidence="1" id="KW-0812">Transmembrane</keyword>
<sequence length="88" mass="9273">MSAHRGSWLQVARIVGLLSAALALAIADAGFIAYCLIQAVWSPATDSALAAVIRETPDYLVLAVLLLAGLAASIVDLRKLARATETRR</sequence>
<keyword evidence="1" id="KW-1133">Transmembrane helix</keyword>